<gene>
    <name evidence="1" type="ORF">H8E41_12695</name>
</gene>
<accession>A0A8J6TDH5</accession>
<dbReference type="InterPro" id="IPR031823">
    <property type="entry name" value="TatT"/>
</dbReference>
<evidence type="ECO:0008006" key="3">
    <source>
        <dbReference type="Google" id="ProtNLM"/>
    </source>
</evidence>
<protein>
    <recommendedName>
        <fullName evidence="3">TRAP transporter T-component</fullName>
    </recommendedName>
</protein>
<dbReference type="AlphaFoldDB" id="A0A8J6TDH5"/>
<name>A0A8J6TDH5_9BACT</name>
<organism evidence="1 2">
    <name type="scientific">Candidatus Desulfobia pelagia</name>
    <dbReference type="NCBI Taxonomy" id="2841692"/>
    <lineage>
        <taxon>Bacteria</taxon>
        <taxon>Pseudomonadati</taxon>
        <taxon>Thermodesulfobacteriota</taxon>
        <taxon>Desulfobulbia</taxon>
        <taxon>Desulfobulbales</taxon>
        <taxon>Desulfobulbaceae</taxon>
        <taxon>Candidatus Desulfobia</taxon>
    </lineage>
</organism>
<evidence type="ECO:0000313" key="2">
    <source>
        <dbReference type="Proteomes" id="UP000614424"/>
    </source>
</evidence>
<dbReference type="Proteomes" id="UP000614424">
    <property type="component" value="Unassembled WGS sequence"/>
</dbReference>
<dbReference type="Gene3D" id="1.25.40.920">
    <property type="entry name" value="TRAP transporter T-component"/>
    <property type="match status" value="1"/>
</dbReference>
<dbReference type="Pfam" id="PF16811">
    <property type="entry name" value="TAtT"/>
    <property type="match status" value="1"/>
</dbReference>
<proteinExistence type="predicted"/>
<sequence length="285" mass="31434">MKKSLQFFIGVFLLFGVSGCTSRSFMMTSLLTPTVSNLQRQTDIHLVCEGTPSFLLMIDSLLDSDAGSDEMLIAAVKSYVAYSAALDVCGRPERSVEVSQKARRYGMQLLSRLGVFPSASGGSPSFASFLFGIGSDDVALLFWGGYGWATWIHSQEGSPASLADLVRVEQIMLRVIDIDETFYHGAAHIFLGAYYGSRPPLLGGKPEASRSHFEKALAVSDRRFLPAFVAYAETYAKMTFDRQLFAELLQETLDFPLADNPDQSLANQLAKRNARKLLDTIDTYF</sequence>
<dbReference type="EMBL" id="JACNJZ010000186">
    <property type="protein sequence ID" value="MBC8318756.1"/>
    <property type="molecule type" value="Genomic_DNA"/>
</dbReference>
<evidence type="ECO:0000313" key="1">
    <source>
        <dbReference type="EMBL" id="MBC8318756.1"/>
    </source>
</evidence>
<dbReference type="InterPro" id="IPR038537">
    <property type="entry name" value="TatT_sf"/>
</dbReference>
<comment type="caution">
    <text evidence="1">The sequence shown here is derived from an EMBL/GenBank/DDBJ whole genome shotgun (WGS) entry which is preliminary data.</text>
</comment>
<dbReference type="PROSITE" id="PS51257">
    <property type="entry name" value="PROKAR_LIPOPROTEIN"/>
    <property type="match status" value="1"/>
</dbReference>
<reference evidence="1 2" key="1">
    <citation type="submission" date="2020-08" db="EMBL/GenBank/DDBJ databases">
        <title>Bridging the membrane lipid divide: bacteria of the FCB group superphylum have the potential to synthesize archaeal ether lipids.</title>
        <authorList>
            <person name="Villanueva L."/>
            <person name="Von Meijenfeldt F.A.B."/>
            <person name="Westbye A.B."/>
            <person name="Yadav S."/>
            <person name="Hopmans E.C."/>
            <person name="Dutilh B.E."/>
            <person name="Sinninghe Damste J.S."/>
        </authorList>
    </citation>
    <scope>NUCLEOTIDE SEQUENCE [LARGE SCALE GENOMIC DNA]</scope>
    <source>
        <strain evidence="1">NIOZ-UU47</strain>
    </source>
</reference>